<comment type="subcellular location">
    <subcellularLocation>
        <location evidence="1 10">Preautophagosomal structure membrane</location>
        <topology evidence="1 10">Multi-pass membrane protein</topology>
    </subcellularLocation>
</comment>
<feature type="region of interest" description="Disordered" evidence="11">
    <location>
        <begin position="616"/>
        <end position="638"/>
    </location>
</feature>
<dbReference type="PANTHER" id="PTHR13038">
    <property type="entry name" value="APG9 AUTOPHAGY 9"/>
    <property type="match status" value="1"/>
</dbReference>
<keyword evidence="9 10" id="KW-0472">Membrane</keyword>
<dbReference type="Proteomes" id="UP000054324">
    <property type="component" value="Unassembled WGS sequence"/>
</dbReference>
<dbReference type="AlphaFoldDB" id="A0A074ZZU7"/>
<comment type="similarity">
    <text evidence="2 10">Belongs to the ATG9 family.</text>
</comment>
<feature type="transmembrane region" description="Helical" evidence="10">
    <location>
        <begin position="371"/>
        <end position="392"/>
    </location>
</feature>
<evidence type="ECO:0000256" key="10">
    <source>
        <dbReference type="RuleBase" id="RU364027"/>
    </source>
</evidence>
<dbReference type="GO" id="GO:0034497">
    <property type="term" value="P:protein localization to phagophore assembly site"/>
    <property type="evidence" value="ECO:0007669"/>
    <property type="project" value="TreeGrafter"/>
</dbReference>
<evidence type="ECO:0000313" key="12">
    <source>
        <dbReference type="EMBL" id="KER31542.1"/>
    </source>
</evidence>
<evidence type="ECO:0000256" key="11">
    <source>
        <dbReference type="SAM" id="MobiDB-lite"/>
    </source>
</evidence>
<dbReference type="GO" id="GO:0000422">
    <property type="term" value="P:autophagy of mitochondrion"/>
    <property type="evidence" value="ECO:0007669"/>
    <property type="project" value="TreeGrafter"/>
</dbReference>
<evidence type="ECO:0000256" key="3">
    <source>
        <dbReference type="ARBA" id="ARBA00018074"/>
    </source>
</evidence>
<dbReference type="GO" id="GO:0034045">
    <property type="term" value="C:phagophore assembly site membrane"/>
    <property type="evidence" value="ECO:0007669"/>
    <property type="project" value="UniProtKB-SubCell"/>
</dbReference>
<keyword evidence="6 10" id="KW-1133">Transmembrane helix</keyword>
<sequence>SSGPPGPGICWRPGGNFLLTANTTLPGASSDTREISGVRLAVAHRDELAFRRMRNRLRSEIRQWNIRKPTTILDLEGQFTLCWLVVFLSPRWRYRVFTLLVMGGTTPSRAHYQPLPDAVEETPLSIPILHPGRYKDQFFRDIYNYHQCGGFWAILLTEIVWFIKFLFIVFVGIELTVCTRWEVLANHSVYINEWSDAFTPPNKCWATLPLLPSLLVAGAVFALLIQLVLCSQRLQRFWETRLFCTNVLGMPQSSTGLGDMTWSDVQKRLITRMPQTEKLDELAVYNRILRHENYLVVMINRKILPVHFSIPLFSPPWNYPYLPDGYLFNIKMLLFWTPWSPFSHGSRLQPEYRDPTRQQELAAHLSKMSCILGLLNLIFAPIILIAQALVFLCSNAQRIRFHPASVFGRRWSNYAHLYLRSVNELQHEFTVRIGQAYDSAAKYLDCFVSRNLVTLADAAAFILGSASVAFFVLGLVHEQMMHLSGYWAILVVGGLVARICISYIPDEQVVQSPEVLLRVTLSKIHHSNDQWIQNAATSRVYTEFSHLFHYRIVGALEDILSPILTPFLLLFFLPNHTAEIVSFFRNYTVDLGDLGHVCSLATLDVGLHRDPDFQFDDDGTETAVSESPPEVAASQPKPLSGGKLEISLIAFHQNNPDCILPDASRSYLQSFKRQLMKELPQPAPLFQPAAFNSQDQTFGIAPQGQLSPLPSIPPGARIKNVSHLPGPGYIDTATCGVVGALTESMKSSMHRSDPGVTFPISTTRPSPRNASKPSGSIEVSEDNANIVGGLRPSDQADQSCIGPGHSVYQARYPSDLLNTSLMLAYQAYTPYTSQMESGSSQYWELASSAINGQAGRGGLTALLTADTSASILCLQELVHRRRLQQSVSLSASQHPYHGKNHGTDSGDASFSAFRPPSPYQAPCTSGTSSASTRFKPPVGRAIVDPGAFASTPHRFGYGAIGSTETLGIVRTSVEGRRIQRPLVAEAVEEDDELSVTPRGTPRGFPLVRGTGDSTPPSRPTGISNMPTGVVTVSTSPSLRAPIMQRAAGVVDDAENAPMDREDTDPNHILPDLPPTNC</sequence>
<dbReference type="GO" id="GO:0005776">
    <property type="term" value="C:autophagosome"/>
    <property type="evidence" value="ECO:0007669"/>
    <property type="project" value="TreeGrafter"/>
</dbReference>
<feature type="transmembrane region" description="Helical" evidence="10">
    <location>
        <begin position="150"/>
        <end position="173"/>
    </location>
</feature>
<dbReference type="PANTHER" id="PTHR13038:SF10">
    <property type="entry name" value="AUTOPHAGY-RELATED PROTEIN 9"/>
    <property type="match status" value="1"/>
</dbReference>
<keyword evidence="7 10" id="KW-0072">Autophagy</keyword>
<evidence type="ECO:0000256" key="8">
    <source>
        <dbReference type="ARBA" id="ARBA00023055"/>
    </source>
</evidence>
<keyword evidence="13" id="KW-1185">Reference proteome</keyword>
<dbReference type="GO" id="GO:0006869">
    <property type="term" value="P:lipid transport"/>
    <property type="evidence" value="ECO:0007669"/>
    <property type="project" value="UniProtKB-KW"/>
</dbReference>
<evidence type="ECO:0000256" key="6">
    <source>
        <dbReference type="ARBA" id="ARBA00022989"/>
    </source>
</evidence>
<keyword evidence="8 10" id="KW-0445">Lipid transport</keyword>
<gene>
    <name evidence="12" type="ORF">T265_12945</name>
</gene>
<evidence type="ECO:0000256" key="5">
    <source>
        <dbReference type="ARBA" id="ARBA00022692"/>
    </source>
</evidence>
<feature type="region of interest" description="Disordered" evidence="11">
    <location>
        <begin position="991"/>
        <end position="1028"/>
    </location>
</feature>
<evidence type="ECO:0000313" key="13">
    <source>
        <dbReference type="Proteomes" id="UP000054324"/>
    </source>
</evidence>
<evidence type="ECO:0000256" key="9">
    <source>
        <dbReference type="ARBA" id="ARBA00023136"/>
    </source>
</evidence>
<dbReference type="EMBL" id="KL596644">
    <property type="protein sequence ID" value="KER31542.1"/>
    <property type="molecule type" value="Genomic_DNA"/>
</dbReference>
<feature type="non-terminal residue" evidence="12">
    <location>
        <position position="1"/>
    </location>
</feature>
<feature type="compositionally biased region" description="Polar residues" evidence="11">
    <location>
        <begin position="1011"/>
        <end position="1028"/>
    </location>
</feature>
<evidence type="ECO:0000256" key="1">
    <source>
        <dbReference type="ARBA" id="ARBA00004511"/>
    </source>
</evidence>
<keyword evidence="4 10" id="KW-0813">Transport</keyword>
<dbReference type="InterPro" id="IPR007241">
    <property type="entry name" value="Autophagy-rel_prot_9"/>
</dbReference>
<feature type="transmembrane region" description="Helical" evidence="10">
    <location>
        <begin position="483"/>
        <end position="504"/>
    </location>
</feature>
<evidence type="ECO:0000256" key="4">
    <source>
        <dbReference type="ARBA" id="ARBA00022448"/>
    </source>
</evidence>
<dbReference type="Pfam" id="PF04109">
    <property type="entry name" value="ATG9"/>
    <property type="match status" value="1"/>
</dbReference>
<feature type="transmembrane region" description="Helical" evidence="10">
    <location>
        <begin position="210"/>
        <end position="229"/>
    </location>
</feature>
<dbReference type="CTD" id="20327113"/>
<dbReference type="KEGG" id="ovi:T265_12945"/>
<organism evidence="12 13">
    <name type="scientific">Opisthorchis viverrini</name>
    <name type="common">Southeast Asian liver fluke</name>
    <dbReference type="NCBI Taxonomy" id="6198"/>
    <lineage>
        <taxon>Eukaryota</taxon>
        <taxon>Metazoa</taxon>
        <taxon>Spiralia</taxon>
        <taxon>Lophotrochozoa</taxon>
        <taxon>Platyhelminthes</taxon>
        <taxon>Trematoda</taxon>
        <taxon>Digenea</taxon>
        <taxon>Opisthorchiida</taxon>
        <taxon>Opisthorchiata</taxon>
        <taxon>Opisthorchiidae</taxon>
        <taxon>Opisthorchis</taxon>
    </lineage>
</organism>
<dbReference type="STRING" id="6198.A0A074ZZU7"/>
<evidence type="ECO:0000256" key="7">
    <source>
        <dbReference type="ARBA" id="ARBA00023006"/>
    </source>
</evidence>
<protein>
    <recommendedName>
        <fullName evidence="3 10">Autophagy-related protein 9</fullName>
    </recommendedName>
</protein>
<dbReference type="GO" id="GO:0034727">
    <property type="term" value="P:piecemeal microautophagy of the nucleus"/>
    <property type="evidence" value="ECO:0007669"/>
    <property type="project" value="TreeGrafter"/>
</dbReference>
<feature type="transmembrane region" description="Helical" evidence="10">
    <location>
        <begin position="458"/>
        <end position="476"/>
    </location>
</feature>
<keyword evidence="5 10" id="KW-0812">Transmembrane</keyword>
<feature type="region of interest" description="Disordered" evidence="11">
    <location>
        <begin position="1049"/>
        <end position="1077"/>
    </location>
</feature>
<dbReference type="GeneID" id="20327113"/>
<feature type="region of interest" description="Disordered" evidence="11">
    <location>
        <begin position="748"/>
        <end position="778"/>
    </location>
</feature>
<dbReference type="RefSeq" id="XP_009164698.1">
    <property type="nucleotide sequence ID" value="XM_009166434.1"/>
</dbReference>
<name>A0A074ZZU7_OPIVI</name>
<comment type="function">
    <text evidence="10">Phospholipid scramblase involved in autophagy. Cycles between the preautophagosomal structure/phagophore assembly site (PAS) and the cytoplasmic vesicle pool and supplies membrane for the growing autophagosome. Lipid scramblase activity plays a key role in preautophagosomal structure/phagophore assembly by distributing the phospholipids that arrive through ATG2 from the cytoplasmic to the luminal leaflet of the bilayer, thereby driving autophagosomal membrane expansion.</text>
</comment>
<proteinExistence type="inferred from homology"/>
<accession>A0A074ZZU7</accession>
<feature type="compositionally biased region" description="Polar residues" evidence="11">
    <location>
        <begin position="759"/>
        <end position="774"/>
    </location>
</feature>
<dbReference type="OrthoDB" id="2020634at2759"/>
<reference evidence="12 13" key="1">
    <citation type="submission" date="2013-11" db="EMBL/GenBank/DDBJ databases">
        <title>Opisthorchis viverrini - life in the bile duct.</title>
        <authorList>
            <person name="Young N.D."/>
            <person name="Nagarajan N."/>
            <person name="Lin S.J."/>
            <person name="Korhonen P.K."/>
            <person name="Jex A.R."/>
            <person name="Hall R.S."/>
            <person name="Safavi-Hemami H."/>
            <person name="Kaewkong W."/>
            <person name="Bertrand D."/>
            <person name="Gao S."/>
            <person name="Seet Q."/>
            <person name="Wongkham S."/>
            <person name="Teh B.T."/>
            <person name="Wongkham C."/>
            <person name="Intapan P.M."/>
            <person name="Maleewong W."/>
            <person name="Yang X."/>
            <person name="Hu M."/>
            <person name="Wang Z."/>
            <person name="Hofmann A."/>
            <person name="Sternberg P.W."/>
            <person name="Tan P."/>
            <person name="Wang J."/>
            <person name="Gasser R.B."/>
        </authorList>
    </citation>
    <scope>NUCLEOTIDE SEQUENCE [LARGE SCALE GENOMIC DNA]</scope>
</reference>
<evidence type="ECO:0000256" key="2">
    <source>
        <dbReference type="ARBA" id="ARBA00006185"/>
    </source>
</evidence>
<dbReference type="GO" id="GO:0061709">
    <property type="term" value="P:reticulophagy"/>
    <property type="evidence" value="ECO:0007669"/>
    <property type="project" value="TreeGrafter"/>
</dbReference>